<keyword evidence="1" id="KW-0472">Membrane</keyword>
<feature type="transmembrane region" description="Helical" evidence="1">
    <location>
        <begin position="30"/>
        <end position="52"/>
    </location>
</feature>
<dbReference type="InterPro" id="IPR048147">
    <property type="entry name" value="CBO0543-like"/>
</dbReference>
<proteinExistence type="predicted"/>
<dbReference type="EMBL" id="JAFBDZ010000004">
    <property type="protein sequence ID" value="MBM7587417.1"/>
    <property type="molecule type" value="Genomic_DNA"/>
</dbReference>
<evidence type="ECO:0000256" key="1">
    <source>
        <dbReference type="SAM" id="Phobius"/>
    </source>
</evidence>
<feature type="transmembrane region" description="Helical" evidence="1">
    <location>
        <begin position="97"/>
        <end position="115"/>
    </location>
</feature>
<feature type="transmembrane region" description="Helical" evidence="1">
    <location>
        <begin position="127"/>
        <end position="143"/>
    </location>
</feature>
<protein>
    <submittedName>
        <fullName evidence="2">Uncharacterized protein</fullName>
    </submittedName>
</protein>
<comment type="caution">
    <text evidence="2">The sequence shown here is derived from an EMBL/GenBank/DDBJ whole genome shotgun (WGS) entry which is preliminary data.</text>
</comment>
<feature type="transmembrane region" description="Helical" evidence="1">
    <location>
        <begin position="6"/>
        <end position="23"/>
    </location>
</feature>
<gene>
    <name evidence="2" type="ORF">JOC86_003990</name>
</gene>
<keyword evidence="1" id="KW-1133">Transmembrane helix</keyword>
<reference evidence="2 3" key="1">
    <citation type="submission" date="2021-01" db="EMBL/GenBank/DDBJ databases">
        <title>Genomic Encyclopedia of Type Strains, Phase IV (KMG-IV): sequencing the most valuable type-strain genomes for metagenomic binning, comparative biology and taxonomic classification.</title>
        <authorList>
            <person name="Goeker M."/>
        </authorList>
    </citation>
    <scope>NUCLEOTIDE SEQUENCE [LARGE SCALE GENOMIC DNA]</scope>
    <source>
        <strain evidence="2 3">DSM 24834</strain>
    </source>
</reference>
<keyword evidence="3" id="KW-1185">Reference proteome</keyword>
<name>A0ABS2NHR5_9BACI</name>
<dbReference type="RefSeq" id="WP_205174586.1">
    <property type="nucleotide sequence ID" value="NZ_JAFBDZ010000004.1"/>
</dbReference>
<feature type="transmembrane region" description="Helical" evidence="1">
    <location>
        <begin position="72"/>
        <end position="90"/>
    </location>
</feature>
<evidence type="ECO:0000313" key="2">
    <source>
        <dbReference type="EMBL" id="MBM7587417.1"/>
    </source>
</evidence>
<accession>A0ABS2NHR5</accession>
<evidence type="ECO:0000313" key="3">
    <source>
        <dbReference type="Proteomes" id="UP001646157"/>
    </source>
</evidence>
<sequence>MSKEFLILVIVWLISIGILLKYIPKESKRTAYITFLFVQAIAWFYEYMQVLFKCVEYPYREFPIATKMSFSMHYLIYPTFGVFFIILYPLDKGKLREFIHTLLFAVAVSTYTLLIEHYSSLIEFKNWNWYLCLISNFIILYIIKKFVFWFKKGLA</sequence>
<dbReference type="Proteomes" id="UP001646157">
    <property type="component" value="Unassembled WGS sequence"/>
</dbReference>
<organism evidence="2 3">
    <name type="scientific">Rossellomorea pakistanensis</name>
    <dbReference type="NCBI Taxonomy" id="992288"/>
    <lineage>
        <taxon>Bacteria</taxon>
        <taxon>Bacillati</taxon>
        <taxon>Bacillota</taxon>
        <taxon>Bacilli</taxon>
        <taxon>Bacillales</taxon>
        <taxon>Bacillaceae</taxon>
        <taxon>Rossellomorea</taxon>
    </lineage>
</organism>
<dbReference type="NCBIfam" id="NF041644">
    <property type="entry name" value="CBO0543_fam"/>
    <property type="match status" value="1"/>
</dbReference>
<keyword evidence="1" id="KW-0812">Transmembrane</keyword>